<dbReference type="PRINTS" id="PR00156">
    <property type="entry name" value="COPPERBLUE"/>
</dbReference>
<sequence length="122" mass="13165">MEMTNKAADGTVMAFEPRVLHVQPGDTVTFILKDKGHNSASIKNAIPDGAMPWNGKINNQISVKIDVPGVYVYQCTPHFAMGMIGAIVAGEPANLEEVKSLKFNGKAKKIVEQIIASIEAEK</sequence>
<dbReference type="InterPro" id="IPR008972">
    <property type="entry name" value="Cupredoxin"/>
</dbReference>
<evidence type="ECO:0000256" key="4">
    <source>
        <dbReference type="ARBA" id="ARBA00022723"/>
    </source>
</evidence>
<dbReference type="AlphaFoldDB" id="A0A075XAI5"/>
<dbReference type="InterPro" id="IPR000923">
    <property type="entry name" value="BlueCu_1"/>
</dbReference>
<proteinExistence type="predicted"/>
<feature type="binding site" evidence="9">
    <location>
        <position position="75"/>
    </location>
    <ligand>
        <name>Cu cation</name>
        <dbReference type="ChEBI" id="CHEBI:23378"/>
    </ligand>
</feature>
<feature type="domain" description="Blue (type 1) copper" evidence="10">
    <location>
        <begin position="2"/>
        <end position="88"/>
    </location>
</feature>
<accession>A0A075XAI5</accession>
<dbReference type="PRINTS" id="PR00155">
    <property type="entry name" value="AMICYANIN"/>
</dbReference>
<comment type="subcellular location">
    <subcellularLocation>
        <location evidence="1">Periplasm</location>
    </subcellularLocation>
</comment>
<dbReference type="InterPro" id="IPR012745">
    <property type="entry name" value="Pseudoazurin"/>
</dbReference>
<evidence type="ECO:0000256" key="8">
    <source>
        <dbReference type="NCBIfam" id="TIGR02375"/>
    </source>
</evidence>
<dbReference type="PROSITE" id="PS00196">
    <property type="entry name" value="COPPER_BLUE"/>
    <property type="match status" value="1"/>
</dbReference>
<dbReference type="GO" id="GO:0042597">
    <property type="term" value="C:periplasmic space"/>
    <property type="evidence" value="ECO:0007669"/>
    <property type="project" value="UniProtKB-SubCell"/>
</dbReference>
<dbReference type="Gene3D" id="2.60.40.420">
    <property type="entry name" value="Cupredoxins - blue copper proteins"/>
    <property type="match status" value="1"/>
</dbReference>
<organism evidence="11">
    <name type="scientific">Ochrobactrum sp. SJY1</name>
    <dbReference type="NCBI Taxonomy" id="1526653"/>
    <lineage>
        <taxon>Bacteria</taxon>
        <taxon>Pseudomonadati</taxon>
        <taxon>Pseudomonadota</taxon>
        <taxon>Alphaproteobacteria</taxon>
        <taxon>Hyphomicrobiales</taxon>
        <taxon>Brucellaceae</taxon>
        <taxon>Brucella/Ochrobactrum group</taxon>
        <taxon>Ochrobactrum</taxon>
    </lineage>
</organism>
<feature type="binding site" evidence="9">
    <location>
        <position position="83"/>
    </location>
    <ligand>
        <name>Cu cation</name>
        <dbReference type="ChEBI" id="CHEBI:23378"/>
    </ligand>
</feature>
<dbReference type="SUPFAM" id="SSF49503">
    <property type="entry name" value="Cupredoxins"/>
    <property type="match status" value="1"/>
</dbReference>
<dbReference type="InterPro" id="IPR002386">
    <property type="entry name" value="Amicyanin/Pseudoazurin"/>
</dbReference>
<evidence type="ECO:0000256" key="5">
    <source>
        <dbReference type="ARBA" id="ARBA00022764"/>
    </source>
</evidence>
<keyword evidence="4 9" id="KW-0479">Metal-binding</keyword>
<evidence type="ECO:0000256" key="2">
    <source>
        <dbReference type="ARBA" id="ARBA00016984"/>
    </source>
</evidence>
<dbReference type="EMBL" id="KM065745">
    <property type="protein sequence ID" value="AIH15805.1"/>
    <property type="molecule type" value="Genomic_DNA"/>
</dbReference>
<dbReference type="Pfam" id="PF00127">
    <property type="entry name" value="Copper-bind"/>
    <property type="match status" value="1"/>
</dbReference>
<name>A0A075XAI5_9HYPH</name>
<reference evidence="11" key="1">
    <citation type="journal article" date="2015" name="Appl. Environ. Microbiol.">
        <title>Molecular mechanism of nicotine degradation by a newly isolated strain, Ochrobactrum sp. strain SJY1.</title>
        <authorList>
            <person name="Yu H."/>
            <person name="Tang H."/>
            <person name="Zhu X."/>
            <person name="Li Y."/>
            <person name="Xu P."/>
        </authorList>
    </citation>
    <scope>NUCLEOTIDE SEQUENCE</scope>
    <source>
        <strain evidence="11">SJY1</strain>
    </source>
</reference>
<dbReference type="GO" id="GO:0005507">
    <property type="term" value="F:copper ion binding"/>
    <property type="evidence" value="ECO:0007669"/>
    <property type="project" value="UniProtKB-UniRule"/>
</dbReference>
<keyword evidence="3" id="KW-0813">Transport</keyword>
<feature type="binding site" evidence="9">
    <location>
        <position position="37"/>
    </location>
    <ligand>
        <name>Cu cation</name>
        <dbReference type="ChEBI" id="CHEBI:23378"/>
    </ligand>
</feature>
<keyword evidence="7 9" id="KW-0186">Copper</keyword>
<evidence type="ECO:0000256" key="9">
    <source>
        <dbReference type="PIRSR" id="PIRSR602386-1"/>
    </source>
</evidence>
<keyword evidence="5" id="KW-0574">Periplasm</keyword>
<dbReference type="CDD" id="cd04218">
    <property type="entry name" value="Pseudoazurin"/>
    <property type="match status" value="1"/>
</dbReference>
<evidence type="ECO:0000256" key="6">
    <source>
        <dbReference type="ARBA" id="ARBA00022982"/>
    </source>
</evidence>
<comment type="cofactor">
    <cofactor evidence="9">
        <name>Cu cation</name>
        <dbReference type="ChEBI" id="CHEBI:23378"/>
    </cofactor>
    <text evidence="9">Binds 1 copper ion per subunit.</text>
</comment>
<dbReference type="NCBIfam" id="TIGR02375">
    <property type="entry name" value="pseudoazurin"/>
    <property type="match status" value="1"/>
</dbReference>
<evidence type="ECO:0000256" key="7">
    <source>
        <dbReference type="ARBA" id="ARBA00023008"/>
    </source>
</evidence>
<dbReference type="InterPro" id="IPR028871">
    <property type="entry name" value="BlueCu_1_BS"/>
</dbReference>
<evidence type="ECO:0000256" key="3">
    <source>
        <dbReference type="ARBA" id="ARBA00022448"/>
    </source>
</evidence>
<evidence type="ECO:0000256" key="1">
    <source>
        <dbReference type="ARBA" id="ARBA00004418"/>
    </source>
</evidence>
<evidence type="ECO:0000313" key="11">
    <source>
        <dbReference type="EMBL" id="AIH15805.1"/>
    </source>
</evidence>
<protein>
    <recommendedName>
        <fullName evidence="2 8">Pseudoazurin</fullName>
    </recommendedName>
</protein>
<dbReference type="InterPro" id="IPR001235">
    <property type="entry name" value="Copper_blue_Plastocyanin"/>
</dbReference>
<keyword evidence="6" id="KW-0249">Electron transport</keyword>
<dbReference type="GO" id="GO:0009055">
    <property type="term" value="F:electron transfer activity"/>
    <property type="evidence" value="ECO:0007669"/>
    <property type="project" value="InterPro"/>
</dbReference>
<feature type="binding site" evidence="9">
    <location>
        <position position="78"/>
    </location>
    <ligand>
        <name>Cu cation</name>
        <dbReference type="ChEBI" id="CHEBI:23378"/>
    </ligand>
</feature>
<evidence type="ECO:0000259" key="10">
    <source>
        <dbReference type="Pfam" id="PF00127"/>
    </source>
</evidence>